<reference evidence="2 5" key="2">
    <citation type="submission" date="2021-01" db="EMBL/GenBank/DDBJ databases">
        <title>Whole genome shotgun sequence of Actinoplanes lobatus NBRC 12513.</title>
        <authorList>
            <person name="Komaki H."/>
            <person name="Tamura T."/>
        </authorList>
    </citation>
    <scope>NUCLEOTIDE SEQUENCE [LARGE SCALE GENOMIC DNA]</scope>
    <source>
        <strain evidence="2 5">NBRC 12513</strain>
    </source>
</reference>
<evidence type="ECO:0008006" key="6">
    <source>
        <dbReference type="Google" id="ProtNLM"/>
    </source>
</evidence>
<dbReference type="RefSeq" id="WP_188124347.1">
    <property type="nucleotide sequence ID" value="NZ_BOMP01000143.1"/>
</dbReference>
<comment type="caution">
    <text evidence="3">The sequence shown here is derived from an EMBL/GenBank/DDBJ whole genome shotgun (WGS) entry which is preliminary data.</text>
</comment>
<sequence length="300" mass="31538">MAGLLYDGLTTWLAERVQQLLTGLLALLSAELFTTPDVTGFPQVQQLAGRSATIVNAAYLLMIIAAGVVAMGHGGVQIQYEVKDLLPRLVFGMLAANVGVEVCRLLIDAANAITTALTGETGSGLRLVEHVRGRIIAVALDPAARLMVAILAVLFVVLLYLLLVGWFARVALLIVLAGIAPLALACHGLPHTQPAAVLWWRSLLGCLAVPGLQALFLSAGVELLLGPTVRVPELLGLTAGPAGWEVANLFIAVCLLWVTVRIPGLVGRYVTGSRPHNPGVVLKAAAVQAVTRGLRLPGFR</sequence>
<keyword evidence="1" id="KW-1133">Transmembrane helix</keyword>
<dbReference type="AlphaFoldDB" id="A0A7W7HL24"/>
<organism evidence="3 4">
    <name type="scientific">Actinoplanes lobatus</name>
    <dbReference type="NCBI Taxonomy" id="113568"/>
    <lineage>
        <taxon>Bacteria</taxon>
        <taxon>Bacillati</taxon>
        <taxon>Actinomycetota</taxon>
        <taxon>Actinomycetes</taxon>
        <taxon>Micromonosporales</taxon>
        <taxon>Micromonosporaceae</taxon>
        <taxon>Actinoplanes</taxon>
    </lineage>
</organism>
<reference evidence="3 4" key="1">
    <citation type="submission" date="2020-08" db="EMBL/GenBank/DDBJ databases">
        <title>Sequencing the genomes of 1000 actinobacteria strains.</title>
        <authorList>
            <person name="Klenk H.-P."/>
        </authorList>
    </citation>
    <scope>NUCLEOTIDE SEQUENCE [LARGE SCALE GENOMIC DNA]</scope>
    <source>
        <strain evidence="3 4">DSM 43150</strain>
    </source>
</reference>
<feature type="transmembrane region" description="Helical" evidence="1">
    <location>
        <begin position="241"/>
        <end position="260"/>
    </location>
</feature>
<keyword evidence="5" id="KW-1185">Reference proteome</keyword>
<evidence type="ECO:0000313" key="4">
    <source>
        <dbReference type="Proteomes" id="UP000590511"/>
    </source>
</evidence>
<protein>
    <recommendedName>
        <fullName evidence="6">TrbL/VirB6 plasmid conjugal transfer protein</fullName>
    </recommendedName>
</protein>
<keyword evidence="1" id="KW-0812">Transmembrane</keyword>
<evidence type="ECO:0000313" key="2">
    <source>
        <dbReference type="EMBL" id="GIE44813.1"/>
    </source>
</evidence>
<proteinExistence type="predicted"/>
<dbReference type="Pfam" id="PF19590">
    <property type="entry name" value="TrbL_3"/>
    <property type="match status" value="1"/>
</dbReference>
<dbReference type="Proteomes" id="UP000631312">
    <property type="component" value="Unassembled WGS sequence"/>
</dbReference>
<dbReference type="InterPro" id="IPR045782">
    <property type="entry name" value="TrbL_3"/>
</dbReference>
<feature type="transmembrane region" description="Helical" evidence="1">
    <location>
        <begin position="166"/>
        <end position="186"/>
    </location>
</feature>
<gene>
    <name evidence="2" type="ORF">Alo02nite_77110</name>
    <name evidence="3" type="ORF">BJ964_006674</name>
</gene>
<dbReference type="Proteomes" id="UP000590511">
    <property type="component" value="Unassembled WGS sequence"/>
</dbReference>
<feature type="transmembrane region" description="Helical" evidence="1">
    <location>
        <begin position="53"/>
        <end position="73"/>
    </location>
</feature>
<keyword evidence="1" id="KW-0472">Membrane</keyword>
<evidence type="ECO:0000313" key="3">
    <source>
        <dbReference type="EMBL" id="MBB4752513.1"/>
    </source>
</evidence>
<name>A0A7W7HL24_9ACTN</name>
<feature type="transmembrane region" description="Helical" evidence="1">
    <location>
        <begin position="135"/>
        <end position="160"/>
    </location>
</feature>
<feature type="transmembrane region" description="Helical" evidence="1">
    <location>
        <begin position="85"/>
        <end position="107"/>
    </location>
</feature>
<dbReference type="EMBL" id="BOMP01000143">
    <property type="protein sequence ID" value="GIE44813.1"/>
    <property type="molecule type" value="Genomic_DNA"/>
</dbReference>
<feature type="transmembrane region" description="Helical" evidence="1">
    <location>
        <begin position="198"/>
        <end position="221"/>
    </location>
</feature>
<dbReference type="EMBL" id="JACHNC010000001">
    <property type="protein sequence ID" value="MBB4752513.1"/>
    <property type="molecule type" value="Genomic_DNA"/>
</dbReference>
<evidence type="ECO:0000313" key="5">
    <source>
        <dbReference type="Proteomes" id="UP000631312"/>
    </source>
</evidence>
<accession>A0A7W7HL24</accession>
<evidence type="ECO:0000256" key="1">
    <source>
        <dbReference type="SAM" id="Phobius"/>
    </source>
</evidence>